<organism evidence="1 2">
    <name type="scientific">Lentzea jiangxiensis</name>
    <dbReference type="NCBI Taxonomy" id="641025"/>
    <lineage>
        <taxon>Bacteria</taxon>
        <taxon>Bacillati</taxon>
        <taxon>Actinomycetota</taxon>
        <taxon>Actinomycetes</taxon>
        <taxon>Pseudonocardiales</taxon>
        <taxon>Pseudonocardiaceae</taxon>
        <taxon>Lentzea</taxon>
    </lineage>
</organism>
<evidence type="ECO:0000313" key="2">
    <source>
        <dbReference type="Proteomes" id="UP000199691"/>
    </source>
</evidence>
<proteinExistence type="predicted"/>
<accession>A0A1H0LJS1</accession>
<evidence type="ECO:0000313" key="1">
    <source>
        <dbReference type="EMBL" id="SDO68449.1"/>
    </source>
</evidence>
<dbReference type="EMBL" id="FNIX01000003">
    <property type="protein sequence ID" value="SDO68449.1"/>
    <property type="molecule type" value="Genomic_DNA"/>
</dbReference>
<reference evidence="2" key="1">
    <citation type="submission" date="2016-10" db="EMBL/GenBank/DDBJ databases">
        <authorList>
            <person name="Varghese N."/>
            <person name="Submissions S."/>
        </authorList>
    </citation>
    <scope>NUCLEOTIDE SEQUENCE [LARGE SCALE GENOMIC DNA]</scope>
    <source>
        <strain evidence="2">CGMCC 4.6609</strain>
    </source>
</reference>
<name>A0A1H0LJS1_9PSEU</name>
<protein>
    <submittedName>
        <fullName evidence="1">Uncharacterized protein</fullName>
    </submittedName>
</protein>
<dbReference type="InterPro" id="IPR036513">
    <property type="entry name" value="STAS_dom_sf"/>
</dbReference>
<dbReference type="AlphaFoldDB" id="A0A1H0LJS1"/>
<dbReference type="Gene3D" id="3.30.750.24">
    <property type="entry name" value="STAS domain"/>
    <property type="match status" value="1"/>
</dbReference>
<sequence>METDDHAAQRRTPFALVASSRATRLPLALTGLDGTLPLSGSVPEAVASLRAAGRRP</sequence>
<dbReference type="Proteomes" id="UP000199691">
    <property type="component" value="Unassembled WGS sequence"/>
</dbReference>
<gene>
    <name evidence="1" type="ORF">SAMN05421507_103346</name>
</gene>
<keyword evidence="2" id="KW-1185">Reference proteome</keyword>
<dbReference type="RefSeq" id="WP_176959717.1">
    <property type="nucleotide sequence ID" value="NZ_FNIX01000003.1"/>
</dbReference>